<dbReference type="GO" id="GO:0005886">
    <property type="term" value="C:plasma membrane"/>
    <property type="evidence" value="ECO:0007669"/>
    <property type="project" value="UniProtKB-SubCell"/>
</dbReference>
<reference evidence="8 9" key="1">
    <citation type="journal article" date="2014" name="PLoS Genet.">
        <title>Phylogenetically driven sequencing of extremely halophilic archaea reveals strategies for static and dynamic osmo-response.</title>
        <authorList>
            <person name="Becker E.A."/>
            <person name="Seitzer P.M."/>
            <person name="Tritt A."/>
            <person name="Larsen D."/>
            <person name="Krusor M."/>
            <person name="Yao A.I."/>
            <person name="Wu D."/>
            <person name="Madern D."/>
            <person name="Eisen J.A."/>
            <person name="Darling A.E."/>
            <person name="Facciotti M.T."/>
        </authorList>
    </citation>
    <scope>NUCLEOTIDE SEQUENCE [LARGE SCALE GENOMIC DNA]</scope>
    <source>
        <strain evidence="8 9">JCM 14624</strain>
    </source>
</reference>
<evidence type="ECO:0000256" key="1">
    <source>
        <dbReference type="ARBA" id="ARBA00004651"/>
    </source>
</evidence>
<dbReference type="EMBL" id="AOIQ01000016">
    <property type="protein sequence ID" value="ELZ09952.1"/>
    <property type="molecule type" value="Genomic_DNA"/>
</dbReference>
<evidence type="ECO:0000259" key="7">
    <source>
        <dbReference type="Pfam" id="PF02687"/>
    </source>
</evidence>
<proteinExistence type="predicted"/>
<feature type="domain" description="ABC3 transporter permease C-terminal" evidence="7">
    <location>
        <begin position="270"/>
        <end position="387"/>
    </location>
</feature>
<organism evidence="8 9">
    <name type="scientific">Halovivax asiaticus JCM 14624</name>
    <dbReference type="NCBI Taxonomy" id="1227490"/>
    <lineage>
        <taxon>Archaea</taxon>
        <taxon>Methanobacteriati</taxon>
        <taxon>Methanobacteriota</taxon>
        <taxon>Stenosarchaea group</taxon>
        <taxon>Halobacteria</taxon>
        <taxon>Halobacteriales</taxon>
        <taxon>Natrialbaceae</taxon>
        <taxon>Halovivax</taxon>
    </lineage>
</organism>
<feature type="transmembrane region" description="Helical" evidence="6">
    <location>
        <begin position="264"/>
        <end position="285"/>
    </location>
</feature>
<feature type="transmembrane region" description="Helical" evidence="6">
    <location>
        <begin position="320"/>
        <end position="340"/>
    </location>
</feature>
<dbReference type="InterPro" id="IPR051125">
    <property type="entry name" value="ABC-4/HrtB_transporter"/>
</dbReference>
<evidence type="ECO:0000256" key="3">
    <source>
        <dbReference type="ARBA" id="ARBA00022692"/>
    </source>
</evidence>
<dbReference type="RefSeq" id="WP_007701853.1">
    <property type="nucleotide sequence ID" value="NZ_AOIQ01000016.1"/>
</dbReference>
<protein>
    <recommendedName>
        <fullName evidence="7">ABC3 transporter permease C-terminal domain-containing protein</fullName>
    </recommendedName>
</protein>
<dbReference type="Pfam" id="PF02687">
    <property type="entry name" value="FtsX"/>
    <property type="match status" value="1"/>
</dbReference>
<gene>
    <name evidence="8" type="ORF">C479_10275</name>
</gene>
<sequence>MSQPDRRARWRRLVGWLALTGERFTTRATATAPGRIGASVAGVAIAVGLLLIVTGLTLGMVAPASGYGGDEYWVSPETEASSPLVSAGEPQFGAADEAAARMRGMDGVDAVSPVLIEHQLVKSADGETEPVIVVGVDPAAAIDVYGLSPAAIAAPDDAVVTAGTASALGVEDGESITFAGFDRTTTVAAIDEGSGTAAAAPTILVELETLQSLTGADEHDAADRFVVEGASGLEDELASVYDRSTVSTGTGLAADRLFTADLPLALSLAALLVSIVVGTLFVSVVTAMEVAADRDVLATLAAIGVPAHRRVALYAGQSMLVALSGGVVGIALGFGGISLANRVAAGLVEVVAPVVAHPLLIPYGLGAALVVGVVTIPVVWLTVRRVEAEVNHGG</sequence>
<feature type="transmembrane region" description="Helical" evidence="6">
    <location>
        <begin position="360"/>
        <end position="383"/>
    </location>
</feature>
<keyword evidence="3 6" id="KW-0812">Transmembrane</keyword>
<dbReference type="InterPro" id="IPR003838">
    <property type="entry name" value="ABC3_permease_C"/>
</dbReference>
<dbReference type="OrthoDB" id="170372at2157"/>
<evidence type="ECO:0000256" key="2">
    <source>
        <dbReference type="ARBA" id="ARBA00022475"/>
    </source>
</evidence>
<comment type="caution">
    <text evidence="8">The sequence shown here is derived from an EMBL/GenBank/DDBJ whole genome shotgun (WGS) entry which is preliminary data.</text>
</comment>
<evidence type="ECO:0000256" key="5">
    <source>
        <dbReference type="ARBA" id="ARBA00023136"/>
    </source>
</evidence>
<evidence type="ECO:0000256" key="4">
    <source>
        <dbReference type="ARBA" id="ARBA00022989"/>
    </source>
</evidence>
<accession>M0BHL8</accession>
<dbReference type="PANTHER" id="PTHR43738">
    <property type="entry name" value="ABC TRANSPORTER, MEMBRANE PROTEIN"/>
    <property type="match status" value="1"/>
</dbReference>
<dbReference type="PANTHER" id="PTHR43738:SF3">
    <property type="entry name" value="ABC TRANSPORTER PERMEASE"/>
    <property type="match status" value="1"/>
</dbReference>
<evidence type="ECO:0000313" key="8">
    <source>
        <dbReference type="EMBL" id="ELZ09952.1"/>
    </source>
</evidence>
<dbReference type="AlphaFoldDB" id="M0BHL8"/>
<keyword evidence="9" id="KW-1185">Reference proteome</keyword>
<dbReference type="Proteomes" id="UP000011560">
    <property type="component" value="Unassembled WGS sequence"/>
</dbReference>
<feature type="transmembrane region" description="Helical" evidence="6">
    <location>
        <begin position="40"/>
        <end position="62"/>
    </location>
</feature>
<evidence type="ECO:0000313" key="9">
    <source>
        <dbReference type="Proteomes" id="UP000011560"/>
    </source>
</evidence>
<name>M0BHL8_9EURY</name>
<keyword evidence="2" id="KW-1003">Cell membrane</keyword>
<dbReference type="STRING" id="1227490.C479_10275"/>
<comment type="subcellular location">
    <subcellularLocation>
        <location evidence="1">Cell membrane</location>
        <topology evidence="1">Multi-pass membrane protein</topology>
    </subcellularLocation>
</comment>
<keyword evidence="4 6" id="KW-1133">Transmembrane helix</keyword>
<evidence type="ECO:0000256" key="6">
    <source>
        <dbReference type="SAM" id="Phobius"/>
    </source>
</evidence>
<keyword evidence="5 6" id="KW-0472">Membrane</keyword>